<sequence>MITADDLESAVGHLVQALRPAVDADWNVPAGTIDWTCRATAEHLGQAQLHWASQLAVGARTQYVRWSARAQELAPPAGVLDFVEAAGSILASVVRASAPDVRAFHPWGIGDPEGFTGMACVEVLVHGHDLTTGLGCSLTPPPDLCERVLTRMFPHEPRPTADPWLNLRWLTGRTAIPDNPAPASWKWRPTPLAETWDPNPTPAPMPFTPLRPS</sequence>
<keyword evidence="4" id="KW-1185">Reference proteome</keyword>
<proteinExistence type="predicted"/>
<evidence type="ECO:0000313" key="4">
    <source>
        <dbReference type="Proteomes" id="UP000293342"/>
    </source>
</evidence>
<dbReference type="Proteomes" id="UP000293342">
    <property type="component" value="Unassembled WGS sequence"/>
</dbReference>
<dbReference type="InterPro" id="IPR017517">
    <property type="entry name" value="Maleyloyr_isom"/>
</dbReference>
<name>A0A4R0JBA8_9ACTN</name>
<organism evidence="3 4">
    <name type="scientific">Kribbella capetownensis</name>
    <dbReference type="NCBI Taxonomy" id="1572659"/>
    <lineage>
        <taxon>Bacteria</taxon>
        <taxon>Bacillati</taxon>
        <taxon>Actinomycetota</taxon>
        <taxon>Actinomycetes</taxon>
        <taxon>Propionibacteriales</taxon>
        <taxon>Kribbellaceae</taxon>
        <taxon>Kribbella</taxon>
    </lineage>
</organism>
<keyword evidence="3" id="KW-0413">Isomerase</keyword>
<dbReference type="InterPro" id="IPR024344">
    <property type="entry name" value="MDMPI_metal-binding"/>
</dbReference>
<dbReference type="InterPro" id="IPR034660">
    <property type="entry name" value="DinB/YfiT-like"/>
</dbReference>
<gene>
    <name evidence="3" type="ORF">E0H75_34945</name>
</gene>
<dbReference type="RefSeq" id="WP_131517995.1">
    <property type="nucleotide sequence ID" value="NZ_SJKD01000010.1"/>
</dbReference>
<dbReference type="Pfam" id="PF11716">
    <property type="entry name" value="MDMPI_N"/>
    <property type="match status" value="1"/>
</dbReference>
<protein>
    <submittedName>
        <fullName evidence="3">Maleylpyruvate isomerase family mycothiol-dependent enzyme</fullName>
    </submittedName>
</protein>
<evidence type="ECO:0000259" key="2">
    <source>
        <dbReference type="Pfam" id="PF11716"/>
    </source>
</evidence>
<feature type="domain" description="Mycothiol-dependent maleylpyruvate isomerase metal-binding" evidence="2">
    <location>
        <begin position="13"/>
        <end position="130"/>
    </location>
</feature>
<keyword evidence="3" id="KW-0670">Pyruvate</keyword>
<feature type="region of interest" description="Disordered" evidence="1">
    <location>
        <begin position="180"/>
        <end position="213"/>
    </location>
</feature>
<feature type="compositionally biased region" description="Pro residues" evidence="1">
    <location>
        <begin position="199"/>
        <end position="213"/>
    </location>
</feature>
<evidence type="ECO:0000313" key="3">
    <source>
        <dbReference type="EMBL" id="TCC44073.1"/>
    </source>
</evidence>
<dbReference type="AlphaFoldDB" id="A0A4R0JBA8"/>
<reference evidence="3 4" key="1">
    <citation type="submission" date="2019-02" db="EMBL/GenBank/DDBJ databases">
        <title>Kribbella capetownensis sp. nov. and Kribbella speibonae sp. nov., isolated from soil.</title>
        <authorList>
            <person name="Curtis S.M."/>
            <person name="Norton I."/>
            <person name="Everest G.J."/>
            <person name="Meyers P.R."/>
        </authorList>
    </citation>
    <scope>NUCLEOTIDE SEQUENCE [LARGE SCALE GENOMIC DNA]</scope>
    <source>
        <strain evidence="3 4">YM53</strain>
    </source>
</reference>
<dbReference type="GO" id="GO:0016853">
    <property type="term" value="F:isomerase activity"/>
    <property type="evidence" value="ECO:0007669"/>
    <property type="project" value="UniProtKB-KW"/>
</dbReference>
<accession>A0A4R0JBA8</accession>
<dbReference type="Gene3D" id="1.20.120.450">
    <property type="entry name" value="dinb family like domain"/>
    <property type="match status" value="1"/>
</dbReference>
<evidence type="ECO:0000256" key="1">
    <source>
        <dbReference type="SAM" id="MobiDB-lite"/>
    </source>
</evidence>
<dbReference type="SUPFAM" id="SSF109854">
    <property type="entry name" value="DinB/YfiT-like putative metalloenzymes"/>
    <property type="match status" value="1"/>
</dbReference>
<dbReference type="GO" id="GO:0046872">
    <property type="term" value="F:metal ion binding"/>
    <property type="evidence" value="ECO:0007669"/>
    <property type="project" value="InterPro"/>
</dbReference>
<dbReference type="OrthoDB" id="4453346at2"/>
<dbReference type="EMBL" id="SJKD01000010">
    <property type="protein sequence ID" value="TCC44073.1"/>
    <property type="molecule type" value="Genomic_DNA"/>
</dbReference>
<comment type="caution">
    <text evidence="3">The sequence shown here is derived from an EMBL/GenBank/DDBJ whole genome shotgun (WGS) entry which is preliminary data.</text>
</comment>
<dbReference type="NCBIfam" id="TIGR03083">
    <property type="entry name" value="maleylpyruvate isomerase family mycothiol-dependent enzyme"/>
    <property type="match status" value="1"/>
</dbReference>